<sequence length="49" mass="5750">MLDLHPIPDRHPRLIVWCGWFRREGYPLRDIAHLFNISIGELIEAGVEP</sequence>
<keyword evidence="2" id="KW-1185">Reference proteome</keyword>
<name>A0A4P1JSK1_9CAUL</name>
<reference evidence="1 2" key="1">
    <citation type="submission" date="2019-04" db="EMBL/GenBank/DDBJ databases">
        <authorList>
            <consortium name="Pathogen Informatics"/>
        </authorList>
    </citation>
    <scope>NUCLEOTIDE SEQUENCE [LARGE SCALE GENOMIC DNA]</scope>
    <source>
        <strain evidence="1 2">NCTC9239</strain>
    </source>
</reference>
<evidence type="ECO:0000313" key="1">
    <source>
        <dbReference type="EMBL" id="VTO10631.1"/>
    </source>
</evidence>
<proteinExistence type="predicted"/>
<accession>A0A4P1JSK1</accession>
<dbReference type="AlphaFoldDB" id="A0A4P1JSK1"/>
<organism evidence="1 2">
    <name type="scientific">Brevundimonas vancanneytii</name>
    <dbReference type="NCBI Taxonomy" id="1325724"/>
    <lineage>
        <taxon>Bacteria</taxon>
        <taxon>Pseudomonadati</taxon>
        <taxon>Pseudomonadota</taxon>
        <taxon>Alphaproteobacteria</taxon>
        <taxon>Caulobacterales</taxon>
        <taxon>Caulobacteraceae</taxon>
        <taxon>Brevundimonas</taxon>
    </lineage>
</organism>
<dbReference type="KEGG" id="bvy:NCTC9239_00079"/>
<protein>
    <submittedName>
        <fullName evidence="1">Uncharacterized protein</fullName>
    </submittedName>
</protein>
<gene>
    <name evidence="1" type="ORF">NCTC9239_00079</name>
</gene>
<evidence type="ECO:0000313" key="2">
    <source>
        <dbReference type="Proteomes" id="UP000309952"/>
    </source>
</evidence>
<dbReference type="Proteomes" id="UP000309952">
    <property type="component" value="Chromosome"/>
</dbReference>
<dbReference type="RefSeq" id="WP_167493260.1">
    <property type="nucleotide sequence ID" value="NZ_LR588407.1"/>
</dbReference>
<dbReference type="EMBL" id="LR588407">
    <property type="protein sequence ID" value="VTO10631.1"/>
    <property type="molecule type" value="Genomic_DNA"/>
</dbReference>